<protein>
    <submittedName>
        <fullName evidence="2">SAM-dependent methyltransferase</fullName>
        <ecNumber evidence="2">2.1.1.-</ecNumber>
    </submittedName>
</protein>
<dbReference type="InterPro" id="IPR029063">
    <property type="entry name" value="SAM-dependent_MTases_sf"/>
</dbReference>
<keyword evidence="3" id="KW-1185">Reference proteome</keyword>
<dbReference type="EMBL" id="JBHSFN010000011">
    <property type="protein sequence ID" value="MFC4588258.1"/>
    <property type="molecule type" value="Genomic_DNA"/>
</dbReference>
<evidence type="ECO:0000256" key="1">
    <source>
        <dbReference type="SAM" id="MobiDB-lite"/>
    </source>
</evidence>
<accession>A0ABV9EFS8</accession>
<evidence type="ECO:0000313" key="3">
    <source>
        <dbReference type="Proteomes" id="UP001595891"/>
    </source>
</evidence>
<dbReference type="GO" id="GO:0008168">
    <property type="term" value="F:methyltransferase activity"/>
    <property type="evidence" value="ECO:0007669"/>
    <property type="project" value="UniProtKB-KW"/>
</dbReference>
<organism evidence="2 3">
    <name type="scientific">Sphaerisporangium corydalis</name>
    <dbReference type="NCBI Taxonomy" id="1441875"/>
    <lineage>
        <taxon>Bacteria</taxon>
        <taxon>Bacillati</taxon>
        <taxon>Actinomycetota</taxon>
        <taxon>Actinomycetes</taxon>
        <taxon>Streptosporangiales</taxon>
        <taxon>Streptosporangiaceae</taxon>
        <taxon>Sphaerisporangium</taxon>
    </lineage>
</organism>
<dbReference type="InterPro" id="IPR006764">
    <property type="entry name" value="SAM_dep_MeTrfase_SAV2177_type"/>
</dbReference>
<keyword evidence="2" id="KW-0808">Transferase</keyword>
<feature type="region of interest" description="Disordered" evidence="1">
    <location>
        <begin position="236"/>
        <end position="257"/>
    </location>
</feature>
<dbReference type="PIRSF" id="PIRSF017393">
    <property type="entry name" value="MTase_SAV2177"/>
    <property type="match status" value="1"/>
</dbReference>
<feature type="region of interest" description="Disordered" evidence="1">
    <location>
        <begin position="1"/>
        <end position="21"/>
    </location>
</feature>
<evidence type="ECO:0000313" key="2">
    <source>
        <dbReference type="EMBL" id="MFC4588258.1"/>
    </source>
</evidence>
<dbReference type="Proteomes" id="UP001595891">
    <property type="component" value="Unassembled WGS sequence"/>
</dbReference>
<keyword evidence="2" id="KW-0489">Methyltransferase</keyword>
<dbReference type="RefSeq" id="WP_262844513.1">
    <property type="nucleotide sequence ID" value="NZ_JANZYP010000029.1"/>
</dbReference>
<dbReference type="Gene3D" id="3.40.50.150">
    <property type="entry name" value="Vaccinia Virus protein VP39"/>
    <property type="match status" value="1"/>
</dbReference>
<comment type="caution">
    <text evidence="2">The sequence shown here is derived from an EMBL/GenBank/DDBJ whole genome shotgun (WGS) entry which is preliminary data.</text>
</comment>
<dbReference type="EC" id="2.1.1.-" evidence="2"/>
<reference evidence="3" key="1">
    <citation type="journal article" date="2019" name="Int. J. Syst. Evol. Microbiol.">
        <title>The Global Catalogue of Microorganisms (GCM) 10K type strain sequencing project: providing services to taxonomists for standard genome sequencing and annotation.</title>
        <authorList>
            <consortium name="The Broad Institute Genomics Platform"/>
            <consortium name="The Broad Institute Genome Sequencing Center for Infectious Disease"/>
            <person name="Wu L."/>
            <person name="Ma J."/>
        </authorList>
    </citation>
    <scope>NUCLEOTIDE SEQUENCE [LARGE SCALE GENOMIC DNA]</scope>
    <source>
        <strain evidence="3">CCUG 49560</strain>
    </source>
</reference>
<dbReference type="Pfam" id="PF04672">
    <property type="entry name" value="Methyltransf_19"/>
    <property type="match status" value="1"/>
</dbReference>
<name>A0ABV9EFS8_9ACTN</name>
<gene>
    <name evidence="2" type="ORF">ACFO8L_19370</name>
</gene>
<dbReference type="CDD" id="cd02440">
    <property type="entry name" value="AdoMet_MTases"/>
    <property type="match status" value="1"/>
</dbReference>
<dbReference type="GO" id="GO:0032259">
    <property type="term" value="P:methylation"/>
    <property type="evidence" value="ECO:0007669"/>
    <property type="project" value="UniProtKB-KW"/>
</dbReference>
<dbReference type="SUPFAM" id="SSF53335">
    <property type="entry name" value="S-adenosyl-L-methionine-dependent methyltransferases"/>
    <property type="match status" value="1"/>
</dbReference>
<proteinExistence type="predicted"/>
<sequence>MTSQPDEAGMGPGSPAGVDPDVPNVARMYDYYLGGKDNYAADREAAQRVIDVFPQTPQLARVNRAFLQNAVRHLAGEAGIRQFLDIGSGLPTRENVHQVAQGIDPDARVVYVDRDPVALAHARALLVENDLTRVMQGDLRRPDEILAQKELSEIIDFSQPVAILLIFVLHFVRDNENPYEIVKTLMDAAAPGSYLVLSHAERDTRLLDGVPVYDAATSPAVLRSYDEIARFFEGLEPVDPRPQDGGPDNDIETPEQAASGVVRLGTWRSRWPTFHSDAPLPAFSGVARKN</sequence>